<evidence type="ECO:0000313" key="2">
    <source>
        <dbReference type="EMBL" id="KAL3878645.1"/>
    </source>
</evidence>
<dbReference type="AlphaFoldDB" id="A0ABD3WXF5"/>
<evidence type="ECO:0000313" key="3">
    <source>
        <dbReference type="Proteomes" id="UP001634394"/>
    </source>
</evidence>
<feature type="compositionally biased region" description="Polar residues" evidence="1">
    <location>
        <begin position="124"/>
        <end position="137"/>
    </location>
</feature>
<feature type="compositionally biased region" description="Basic and acidic residues" evidence="1">
    <location>
        <begin position="183"/>
        <end position="199"/>
    </location>
</feature>
<accession>A0ABD3WXF5</accession>
<feature type="compositionally biased region" description="Basic and acidic residues" evidence="1">
    <location>
        <begin position="99"/>
        <end position="123"/>
    </location>
</feature>
<feature type="compositionally biased region" description="Basic and acidic residues" evidence="1">
    <location>
        <begin position="31"/>
        <end position="47"/>
    </location>
</feature>
<dbReference type="Proteomes" id="UP001634394">
    <property type="component" value="Unassembled WGS sequence"/>
</dbReference>
<feature type="compositionally biased region" description="Polar residues" evidence="1">
    <location>
        <begin position="242"/>
        <end position="264"/>
    </location>
</feature>
<protein>
    <submittedName>
        <fullName evidence="2">Uncharacterized protein</fullName>
    </submittedName>
</protein>
<gene>
    <name evidence="2" type="ORF">ACJMK2_030976</name>
</gene>
<feature type="compositionally biased region" description="Polar residues" evidence="1">
    <location>
        <begin position="169"/>
        <end position="182"/>
    </location>
</feature>
<keyword evidence="3" id="KW-1185">Reference proteome</keyword>
<proteinExistence type="predicted"/>
<feature type="region of interest" description="Disordered" evidence="1">
    <location>
        <begin position="14"/>
        <end position="270"/>
    </location>
</feature>
<comment type="caution">
    <text evidence="2">The sequence shown here is derived from an EMBL/GenBank/DDBJ whole genome shotgun (WGS) entry which is preliminary data.</text>
</comment>
<sequence>MSVFSPKVSQYKVFSETSSIRGQSPVPKNDMSVDKKGQIEYDVKVREPTPGYRRMDTAQNGNHAPFPSKPRDSSIVAQTYPVNDSKYRVHSETPSTRGESPESKNDMSLDKKSQIEHDEKVRESSSGSGRKNTTQYGNDAPFSFKSRYSPIVTQTYPVNDSKYRVHSEIPSTRGESPVSKNDTSLDKKSQIEHDEKVRESSSGSGRKNTTQYGNDAPFSSKSRYSPILVQKYPVHESKYTVHSETPSTRGESPVSKNDMSLNKRSQIEHD</sequence>
<reference evidence="2 3" key="1">
    <citation type="submission" date="2024-11" db="EMBL/GenBank/DDBJ databases">
        <title>Chromosome-level genome assembly of the freshwater bivalve Anodonta woodiana.</title>
        <authorList>
            <person name="Chen X."/>
        </authorList>
    </citation>
    <scope>NUCLEOTIDE SEQUENCE [LARGE SCALE GENOMIC DNA]</scope>
    <source>
        <strain evidence="2">MN2024</strain>
        <tissue evidence="2">Gills</tissue>
    </source>
</reference>
<feature type="compositionally biased region" description="Polar residues" evidence="1">
    <location>
        <begin position="200"/>
        <end position="223"/>
    </location>
</feature>
<name>A0ABD3WXF5_SINWO</name>
<organism evidence="2 3">
    <name type="scientific">Sinanodonta woodiana</name>
    <name type="common">Chinese pond mussel</name>
    <name type="synonym">Anodonta woodiana</name>
    <dbReference type="NCBI Taxonomy" id="1069815"/>
    <lineage>
        <taxon>Eukaryota</taxon>
        <taxon>Metazoa</taxon>
        <taxon>Spiralia</taxon>
        <taxon>Lophotrochozoa</taxon>
        <taxon>Mollusca</taxon>
        <taxon>Bivalvia</taxon>
        <taxon>Autobranchia</taxon>
        <taxon>Heteroconchia</taxon>
        <taxon>Palaeoheterodonta</taxon>
        <taxon>Unionida</taxon>
        <taxon>Unionoidea</taxon>
        <taxon>Unionidae</taxon>
        <taxon>Unioninae</taxon>
        <taxon>Sinanodonta</taxon>
    </lineage>
</organism>
<dbReference type="EMBL" id="JBJQND010000004">
    <property type="protein sequence ID" value="KAL3878645.1"/>
    <property type="molecule type" value="Genomic_DNA"/>
</dbReference>
<evidence type="ECO:0000256" key="1">
    <source>
        <dbReference type="SAM" id="MobiDB-lite"/>
    </source>
</evidence>